<accession>A0A4P5NTX4</accession>
<organism evidence="2 3">
    <name type="scientific">Komagataeibacter diospyri</name>
    <dbReference type="NCBI Taxonomy" id="1932662"/>
    <lineage>
        <taxon>Bacteria</taxon>
        <taxon>Pseudomonadati</taxon>
        <taxon>Pseudomonadota</taxon>
        <taxon>Alphaproteobacteria</taxon>
        <taxon>Acetobacterales</taxon>
        <taxon>Acetobacteraceae</taxon>
        <taxon>Komagataeibacter</taxon>
    </lineage>
</organism>
<reference evidence="3" key="1">
    <citation type="submission" date="2017-01" db="EMBL/GenBank/DDBJ databases">
        <title>Komagataeibacter sp. MSKU9 whole genome sequencing project.</title>
        <authorList>
            <person name="Matsutani M."/>
            <person name="Naloka K."/>
            <person name="Theeragool G."/>
            <person name="Yakushi T."/>
            <person name="Matsushita K."/>
        </authorList>
    </citation>
    <scope>NUCLEOTIDE SEQUENCE [LARGE SCALE GENOMIC DNA]</scope>
    <source>
        <strain evidence="3">MSKU9</strain>
    </source>
</reference>
<gene>
    <name evidence="2" type="ORF">MSKU9_3389</name>
</gene>
<feature type="transmembrane region" description="Helical" evidence="1">
    <location>
        <begin position="76"/>
        <end position="96"/>
    </location>
</feature>
<keyword evidence="1" id="KW-0472">Membrane</keyword>
<dbReference type="OrthoDB" id="2670003at2"/>
<keyword evidence="3" id="KW-1185">Reference proteome</keyword>
<name>A0A4P5NTX4_9PROT</name>
<dbReference type="RefSeq" id="WP_141262581.1">
    <property type="nucleotide sequence ID" value="NZ_BDLU01000081.1"/>
</dbReference>
<dbReference type="AlphaFoldDB" id="A0A4P5NTX4"/>
<evidence type="ECO:0000313" key="2">
    <source>
        <dbReference type="EMBL" id="GCE85248.1"/>
    </source>
</evidence>
<proteinExistence type="predicted"/>
<keyword evidence="1" id="KW-0812">Transmembrane</keyword>
<dbReference type="Proteomes" id="UP000315095">
    <property type="component" value="Unassembled WGS sequence"/>
</dbReference>
<evidence type="ECO:0000313" key="3">
    <source>
        <dbReference type="Proteomes" id="UP000315095"/>
    </source>
</evidence>
<protein>
    <submittedName>
        <fullName evidence="2">Uncharacterized protein</fullName>
    </submittedName>
</protein>
<dbReference type="EMBL" id="BDLU01000081">
    <property type="protein sequence ID" value="GCE85248.1"/>
    <property type="molecule type" value="Genomic_DNA"/>
</dbReference>
<keyword evidence="1" id="KW-1133">Transmembrane helix</keyword>
<feature type="transmembrane region" description="Helical" evidence="1">
    <location>
        <begin position="43"/>
        <end position="64"/>
    </location>
</feature>
<sequence length="119" mass="13422">MHRTLLLAAYIWLTFSGTLHFLVDVVSQYVRHKRVPGPETTLYYGLNTSFALGQVVFGLLCLWLTWQVPALGDQRAVTAISFAAAAGWIAITFTFMRYWEPKMNILVFLVLLAGATLIR</sequence>
<evidence type="ECO:0000256" key="1">
    <source>
        <dbReference type="SAM" id="Phobius"/>
    </source>
</evidence>
<comment type="caution">
    <text evidence="2">The sequence shown here is derived from an EMBL/GenBank/DDBJ whole genome shotgun (WGS) entry which is preliminary data.</text>
</comment>